<feature type="compositionally biased region" description="Acidic residues" evidence="1">
    <location>
        <begin position="88"/>
        <end position="98"/>
    </location>
</feature>
<name>A0ABQ6MEY7_9STRA</name>
<sequence length="98" mass="11060">MNSAPYPHSRHSDTESDGTCENDALDDWCSDDSGEIVHVPRVRAVRAVGDDEQWESGGTRVEERIVPTSTKAVNQGRDKGRNDWQDASYDEEEEYELC</sequence>
<evidence type="ECO:0000313" key="3">
    <source>
        <dbReference type="Proteomes" id="UP001165060"/>
    </source>
</evidence>
<dbReference type="Proteomes" id="UP001165060">
    <property type="component" value="Unassembled WGS sequence"/>
</dbReference>
<proteinExistence type="predicted"/>
<dbReference type="EMBL" id="BRYB01000198">
    <property type="protein sequence ID" value="GMI25084.1"/>
    <property type="molecule type" value="Genomic_DNA"/>
</dbReference>
<reference evidence="2 3" key="1">
    <citation type="journal article" date="2023" name="Commun. Biol.">
        <title>Genome analysis of Parmales, the sister group of diatoms, reveals the evolutionary specialization of diatoms from phago-mixotrophs to photoautotrophs.</title>
        <authorList>
            <person name="Ban H."/>
            <person name="Sato S."/>
            <person name="Yoshikawa S."/>
            <person name="Yamada K."/>
            <person name="Nakamura Y."/>
            <person name="Ichinomiya M."/>
            <person name="Sato N."/>
            <person name="Blanc-Mathieu R."/>
            <person name="Endo H."/>
            <person name="Kuwata A."/>
            <person name="Ogata H."/>
        </authorList>
    </citation>
    <scope>NUCLEOTIDE SEQUENCE [LARGE SCALE GENOMIC DNA]</scope>
</reference>
<accession>A0ABQ6MEY7</accession>
<organism evidence="2 3">
    <name type="scientific">Tetraparma gracilis</name>
    <dbReference type="NCBI Taxonomy" id="2962635"/>
    <lineage>
        <taxon>Eukaryota</taxon>
        <taxon>Sar</taxon>
        <taxon>Stramenopiles</taxon>
        <taxon>Ochrophyta</taxon>
        <taxon>Bolidophyceae</taxon>
        <taxon>Parmales</taxon>
        <taxon>Triparmaceae</taxon>
        <taxon>Tetraparma</taxon>
    </lineage>
</organism>
<protein>
    <submittedName>
        <fullName evidence="2">Uncharacterized protein</fullName>
    </submittedName>
</protein>
<feature type="region of interest" description="Disordered" evidence="1">
    <location>
        <begin position="1"/>
        <end position="24"/>
    </location>
</feature>
<evidence type="ECO:0000313" key="2">
    <source>
        <dbReference type="EMBL" id="GMI25084.1"/>
    </source>
</evidence>
<feature type="compositionally biased region" description="Acidic residues" evidence="1">
    <location>
        <begin position="15"/>
        <end position="24"/>
    </location>
</feature>
<keyword evidence="3" id="KW-1185">Reference proteome</keyword>
<evidence type="ECO:0000256" key="1">
    <source>
        <dbReference type="SAM" id="MobiDB-lite"/>
    </source>
</evidence>
<feature type="region of interest" description="Disordered" evidence="1">
    <location>
        <begin position="67"/>
        <end position="98"/>
    </location>
</feature>
<gene>
    <name evidence="2" type="ORF">TeGR_g1528</name>
</gene>
<comment type="caution">
    <text evidence="2">The sequence shown here is derived from an EMBL/GenBank/DDBJ whole genome shotgun (WGS) entry which is preliminary data.</text>
</comment>